<dbReference type="AlphaFoldDB" id="A0A3A8K6M9"/>
<sequence>MLRYKLGVLLAPEGKVRVRLWQRMEGDQVRDVDEAYAAASGTWIRSERGYGVGLSLPLASIQEAGSPLDAGFTVSVSDADEAGTQETLMGNAGVLRFWTAYPPTVEEYQPTPFP</sequence>
<dbReference type="RefSeq" id="WP_120606084.1">
    <property type="nucleotide sequence ID" value="NZ_RAWE01000152.1"/>
</dbReference>
<gene>
    <name evidence="1" type="ORF">D7X32_30505</name>
</gene>
<comment type="caution">
    <text evidence="1">The sequence shown here is derived from an EMBL/GenBank/DDBJ whole genome shotgun (WGS) entry which is preliminary data.</text>
</comment>
<dbReference type="EMBL" id="RAWE01000152">
    <property type="protein sequence ID" value="RKG98121.1"/>
    <property type="molecule type" value="Genomic_DNA"/>
</dbReference>
<dbReference type="Proteomes" id="UP000268313">
    <property type="component" value="Unassembled WGS sequence"/>
</dbReference>
<accession>A0A3A8K6M9</accession>
<proteinExistence type="predicted"/>
<dbReference type="OrthoDB" id="5504003at2"/>
<name>A0A3A8K6M9_9BACT</name>
<protein>
    <submittedName>
        <fullName evidence="1">Uncharacterized protein</fullName>
    </submittedName>
</protein>
<organism evidence="1 2">
    <name type="scientific">Corallococcus carmarthensis</name>
    <dbReference type="NCBI Taxonomy" id="2316728"/>
    <lineage>
        <taxon>Bacteria</taxon>
        <taxon>Pseudomonadati</taxon>
        <taxon>Myxococcota</taxon>
        <taxon>Myxococcia</taxon>
        <taxon>Myxococcales</taxon>
        <taxon>Cystobacterineae</taxon>
        <taxon>Myxococcaceae</taxon>
        <taxon>Corallococcus</taxon>
    </lineage>
</organism>
<reference evidence="2" key="1">
    <citation type="submission" date="2018-09" db="EMBL/GenBank/DDBJ databases">
        <authorList>
            <person name="Livingstone P.G."/>
            <person name="Whitworth D.E."/>
        </authorList>
    </citation>
    <scope>NUCLEOTIDE SEQUENCE [LARGE SCALE GENOMIC DNA]</scope>
    <source>
        <strain evidence="2">CA043D</strain>
    </source>
</reference>
<evidence type="ECO:0000313" key="2">
    <source>
        <dbReference type="Proteomes" id="UP000268313"/>
    </source>
</evidence>
<keyword evidence="2" id="KW-1185">Reference proteome</keyword>
<evidence type="ECO:0000313" key="1">
    <source>
        <dbReference type="EMBL" id="RKG98121.1"/>
    </source>
</evidence>